<evidence type="ECO:0000256" key="2">
    <source>
        <dbReference type="SAM" id="Phobius"/>
    </source>
</evidence>
<gene>
    <name evidence="3" type="ORF">SK128_016223</name>
</gene>
<keyword evidence="2" id="KW-1133">Transmembrane helix</keyword>
<keyword evidence="4" id="KW-1185">Reference proteome</keyword>
<evidence type="ECO:0000313" key="3">
    <source>
        <dbReference type="EMBL" id="KAK7081594.1"/>
    </source>
</evidence>
<feature type="transmembrane region" description="Helical" evidence="2">
    <location>
        <begin position="25"/>
        <end position="46"/>
    </location>
</feature>
<sequence length="190" mass="21816">MTTTEKPVKDCPSPGQEQRDFVHSFFQGFSAGVAFMILLLIVVATGRKISRKLASKNSQDVRHSKSLTHSSQWQARRGGAVPPQPPPFTAEHIYEEWNESYREDIRSRTPNDEIIHFSTSIQETNRFPTPNQEGIRFQIPNERGYRTRTLSGEWPMQHVDISKAIETRVNINRSTSHESVNSLYYEAKLN</sequence>
<evidence type="ECO:0000256" key="1">
    <source>
        <dbReference type="SAM" id="MobiDB-lite"/>
    </source>
</evidence>
<accession>A0AAN9ABB3</accession>
<organism evidence="3 4">
    <name type="scientific">Halocaridina rubra</name>
    <name type="common">Hawaiian red shrimp</name>
    <dbReference type="NCBI Taxonomy" id="373956"/>
    <lineage>
        <taxon>Eukaryota</taxon>
        <taxon>Metazoa</taxon>
        <taxon>Ecdysozoa</taxon>
        <taxon>Arthropoda</taxon>
        <taxon>Crustacea</taxon>
        <taxon>Multicrustacea</taxon>
        <taxon>Malacostraca</taxon>
        <taxon>Eumalacostraca</taxon>
        <taxon>Eucarida</taxon>
        <taxon>Decapoda</taxon>
        <taxon>Pleocyemata</taxon>
        <taxon>Caridea</taxon>
        <taxon>Atyoidea</taxon>
        <taxon>Atyidae</taxon>
        <taxon>Halocaridina</taxon>
    </lineage>
</organism>
<dbReference type="Proteomes" id="UP001381693">
    <property type="component" value="Unassembled WGS sequence"/>
</dbReference>
<keyword evidence="2" id="KW-0472">Membrane</keyword>
<evidence type="ECO:0000313" key="4">
    <source>
        <dbReference type="Proteomes" id="UP001381693"/>
    </source>
</evidence>
<comment type="caution">
    <text evidence="3">The sequence shown here is derived from an EMBL/GenBank/DDBJ whole genome shotgun (WGS) entry which is preliminary data.</text>
</comment>
<dbReference type="EMBL" id="JAXCGZ010004647">
    <property type="protein sequence ID" value="KAK7081594.1"/>
    <property type="molecule type" value="Genomic_DNA"/>
</dbReference>
<protein>
    <submittedName>
        <fullName evidence="3">Uncharacterized protein</fullName>
    </submittedName>
</protein>
<keyword evidence="2" id="KW-0812">Transmembrane</keyword>
<feature type="region of interest" description="Disordered" evidence="1">
    <location>
        <begin position="53"/>
        <end position="86"/>
    </location>
</feature>
<name>A0AAN9ABB3_HALRR</name>
<dbReference type="AlphaFoldDB" id="A0AAN9ABB3"/>
<proteinExistence type="predicted"/>
<reference evidence="3 4" key="1">
    <citation type="submission" date="2023-11" db="EMBL/GenBank/DDBJ databases">
        <title>Halocaridina rubra genome assembly.</title>
        <authorList>
            <person name="Smith C."/>
        </authorList>
    </citation>
    <scope>NUCLEOTIDE SEQUENCE [LARGE SCALE GENOMIC DNA]</scope>
    <source>
        <strain evidence="3">EP-1</strain>
        <tissue evidence="3">Whole</tissue>
    </source>
</reference>